<keyword evidence="3" id="KW-1185">Reference proteome</keyword>
<dbReference type="Proteomes" id="UP000788419">
    <property type="component" value="Unassembled WGS sequence"/>
</dbReference>
<feature type="region of interest" description="Disordered" evidence="1">
    <location>
        <begin position="201"/>
        <end position="221"/>
    </location>
</feature>
<dbReference type="InterPro" id="IPR021549">
    <property type="entry name" value="DUF2894"/>
</dbReference>
<reference evidence="2 3" key="1">
    <citation type="submission" date="2017-10" db="EMBL/GenBank/DDBJ databases">
        <title>Whole genome sequencing of members of genus Pseudoxanthomonas.</title>
        <authorList>
            <person name="Kumar S."/>
            <person name="Bansal K."/>
            <person name="Kaur A."/>
            <person name="Patil P."/>
            <person name="Sharma S."/>
            <person name="Patil P.B."/>
        </authorList>
    </citation>
    <scope>NUCLEOTIDE SEQUENCE [LARGE SCALE GENOMIC DNA]</scope>
    <source>
        <strain evidence="2 3">DSM 17801</strain>
    </source>
</reference>
<evidence type="ECO:0008006" key="4">
    <source>
        <dbReference type="Google" id="ProtNLM"/>
    </source>
</evidence>
<dbReference type="RefSeq" id="WP_162411447.1">
    <property type="nucleotide sequence ID" value="NZ_CP093331.1"/>
</dbReference>
<gene>
    <name evidence="2" type="ORF">CSC65_15145</name>
</gene>
<feature type="compositionally biased region" description="Basic residues" evidence="1">
    <location>
        <begin position="212"/>
        <end position="221"/>
    </location>
</feature>
<sequence>MDGDAVHATVRSQPDAPPTAEAALEAWRAQGADRIDPLRFDLIAAMAARVHDHAGTARALLEQRLSRLVQAYADTIASASPGDAVAKQGAIASSALAALSASLARPVVADPASADLQAAPAPLYPELPVLDELRTVWSRLRNDSQMRESMEQVPADAGPLNSGMLVHRALQLMQATAPGYLQHFIAYADTLSSLQQLRESTVPAGADARAPTRGRGRKRSG</sequence>
<evidence type="ECO:0000256" key="1">
    <source>
        <dbReference type="SAM" id="MobiDB-lite"/>
    </source>
</evidence>
<dbReference type="Pfam" id="PF11445">
    <property type="entry name" value="DUF2894"/>
    <property type="match status" value="1"/>
</dbReference>
<evidence type="ECO:0000313" key="3">
    <source>
        <dbReference type="Proteomes" id="UP000788419"/>
    </source>
</evidence>
<name>A0ABQ6Z3H0_9GAMM</name>
<accession>A0ABQ6Z3H0</accession>
<organism evidence="2 3">
    <name type="scientific">Pseudoxanthomonas daejeonensis</name>
    <dbReference type="NCBI Taxonomy" id="266062"/>
    <lineage>
        <taxon>Bacteria</taxon>
        <taxon>Pseudomonadati</taxon>
        <taxon>Pseudomonadota</taxon>
        <taxon>Gammaproteobacteria</taxon>
        <taxon>Lysobacterales</taxon>
        <taxon>Lysobacteraceae</taxon>
        <taxon>Pseudoxanthomonas</taxon>
    </lineage>
</organism>
<proteinExistence type="predicted"/>
<protein>
    <recommendedName>
        <fullName evidence="4">DUF2894 domain-containing protein</fullName>
    </recommendedName>
</protein>
<dbReference type="EMBL" id="PDWN01000018">
    <property type="protein sequence ID" value="KAF1692074.1"/>
    <property type="molecule type" value="Genomic_DNA"/>
</dbReference>
<evidence type="ECO:0000313" key="2">
    <source>
        <dbReference type="EMBL" id="KAF1692074.1"/>
    </source>
</evidence>
<comment type="caution">
    <text evidence="2">The sequence shown here is derived from an EMBL/GenBank/DDBJ whole genome shotgun (WGS) entry which is preliminary data.</text>
</comment>